<dbReference type="EMBL" id="CP032153">
    <property type="protein sequence ID" value="AYN19975.1"/>
    <property type="molecule type" value="Genomic_DNA"/>
</dbReference>
<organism evidence="1 2">
    <name type="scientific">Alcaligenes aquatilis</name>
    <dbReference type="NCBI Taxonomy" id="323284"/>
    <lineage>
        <taxon>Bacteria</taxon>
        <taxon>Pseudomonadati</taxon>
        <taxon>Pseudomonadota</taxon>
        <taxon>Betaproteobacteria</taxon>
        <taxon>Burkholderiales</taxon>
        <taxon>Alcaligenaceae</taxon>
        <taxon>Alcaligenes</taxon>
    </lineage>
</organism>
<evidence type="ECO:0008006" key="3">
    <source>
        <dbReference type="Google" id="ProtNLM"/>
    </source>
</evidence>
<dbReference type="InterPro" id="IPR027417">
    <property type="entry name" value="P-loop_NTPase"/>
</dbReference>
<dbReference type="RefSeq" id="WP_121738239.1">
    <property type="nucleotide sequence ID" value="NZ_CP032153.1"/>
</dbReference>
<name>A0A3G2HSI6_9BURK</name>
<dbReference type="SUPFAM" id="SSF52540">
    <property type="entry name" value="P-loop containing nucleoside triphosphate hydrolases"/>
    <property type="match status" value="1"/>
</dbReference>
<proteinExistence type="predicted"/>
<accession>A0A3G2HSI6</accession>
<dbReference type="Gene3D" id="3.40.50.300">
    <property type="entry name" value="P-loop containing nucleotide triphosphate hydrolases"/>
    <property type="match status" value="1"/>
</dbReference>
<protein>
    <recommendedName>
        <fullName evidence="3">PD-(D/E)XK endonuclease-like domain-containing protein</fullName>
    </recommendedName>
</protein>
<dbReference type="NCBIfam" id="TIGR03623">
    <property type="entry name" value="probable DNA repair protein"/>
    <property type="match status" value="1"/>
</dbReference>
<dbReference type="KEGG" id="aaqu:D3M96_05125"/>
<sequence>MYDTPAVSMAQLQELNSAETVVLTVNKRYARRLLGHLSARLAGAGGTVAVPEIVPLGAWLAQASDQLCFSEQWQPAAHQMDRFAALQRWEHSIEQCEEEGYFLDVGQAARLACEADTLLDEWNIELKPGEASIDFERFMQWRSHYRQSLEQADLDDANLAAERVLKAVQAGALHMRHRYMVLHGFHEYSPRLQSLLMGLQNMGVEILQLQHEEAQATEVHRVQAQDADTEWRLAVQWARRQLDEDPDRTVAIVAAQLETQLPLVHRLLRQAMHTDQGALPYNVAAARSLAEWPVVEAALAWLKALFTLATKGQAEPAMLGQALRLGACQAEQSEAGGRARIDKAWRDNRITQVSRKEFADMLSFHTPELALAWGKAVERFESVSAGAQGVDTWASVMRQCLEALGFPGTNRLDSAQFQTLEALEALLLQLAQQAPVLGRISALKAQSALARMARENLFQPQRDPRSRLDVLGFLEAEGGRWDAVWVLGLTDDILPAAVKPNPLIPAQVLRRVQAPRSTPERELEWARWMLSALLRCGNQVLLSAPLNQGEQELRPSPLIAHWPVLEMPWAVQAEQAVAQEALLDEQGPSLKLEERIRGGISVLDTQARNPLWAFVKFRLHGQALPDYARVGDMNTRGVFLHRAVELFWLRVKDQDSLHELIGEDSLLDVVQVCIDQAAQEELADYGPVLRSLEMERGLAVLSQYAHQEAQRPPFALGATEQELSWSRGLLRLSLRLDRLDDLADGEQLLMDYKTGIGELRPDKDWLRPRPVNLQLPFYAAALQDEGRTVSGLAFVRLHARQVGLSGLAAPGMDIEGLTELESAQQWTAQIAQWKQAVEGLADEFLQGQAANQIWNRNDLLYCDVLPFLRLFQEDLQDNGGEVSC</sequence>
<reference evidence="1 2" key="1">
    <citation type="submission" date="2018-09" db="EMBL/GenBank/DDBJ databases">
        <title>Complete genome sequence of the hydrocarbonoclastic bacterium Alcaligenes aquatilis QD168, isolated from a crude-oil polluted marine sediment of Central Chile.</title>
        <authorList>
            <person name="Duran R.E."/>
            <person name="Barra B."/>
            <person name="Salva-Serra F."/>
            <person name="Mendez V."/>
            <person name="Moore E.R.B."/>
            <person name="Seeger M."/>
        </authorList>
    </citation>
    <scope>NUCLEOTIDE SEQUENCE [LARGE SCALE GENOMIC DNA]</scope>
    <source>
        <strain evidence="1 2">QD168</strain>
    </source>
</reference>
<dbReference type="InterPro" id="IPR019925">
    <property type="entry name" value="DNA_repair_protein_predicted"/>
</dbReference>
<evidence type="ECO:0000313" key="1">
    <source>
        <dbReference type="EMBL" id="AYN19975.1"/>
    </source>
</evidence>
<dbReference type="OrthoDB" id="9761147at2"/>
<dbReference type="AlphaFoldDB" id="A0A3G2HSI6"/>
<gene>
    <name evidence="1" type="ORF">D3M96_05125</name>
</gene>
<evidence type="ECO:0000313" key="2">
    <source>
        <dbReference type="Proteomes" id="UP000268070"/>
    </source>
</evidence>
<dbReference type="Proteomes" id="UP000268070">
    <property type="component" value="Chromosome"/>
</dbReference>